<protein>
    <submittedName>
        <fullName evidence="1">DUF5064 family protein</fullName>
    </submittedName>
</protein>
<comment type="caution">
    <text evidence="1">The sequence shown here is derived from an EMBL/GenBank/DDBJ whole genome shotgun (WGS) entry which is preliminary data.</text>
</comment>
<evidence type="ECO:0000313" key="2">
    <source>
        <dbReference type="Proteomes" id="UP000486534"/>
    </source>
</evidence>
<reference evidence="1 2" key="1">
    <citation type="submission" date="2019-10" db="EMBL/GenBank/DDBJ databases">
        <title>Pseudomonas dajingensis sp. nov., isolated from the profound head ulcers of farmed Murray cod (Maccullochella peelii peelii).</title>
        <authorList>
            <person name="Liu Y."/>
        </authorList>
    </citation>
    <scope>NUCLEOTIDE SEQUENCE [LARGE SCALE GENOMIC DNA]</scope>
    <source>
        <strain evidence="1 2">MC042</strain>
    </source>
</reference>
<name>A0A7X1PRG0_9PSED</name>
<dbReference type="Gene3D" id="3.30.160.370">
    <property type="entry name" value="Domain of unknown function DUF5064"/>
    <property type="match status" value="1"/>
</dbReference>
<proteinExistence type="predicted"/>
<dbReference type="AlphaFoldDB" id="A0A7X1PRG0"/>
<gene>
    <name evidence="1" type="ORF">GDH07_19325</name>
</gene>
<dbReference type="RefSeq" id="WP_053131449.1">
    <property type="nucleotide sequence ID" value="NZ_CP191492.1"/>
</dbReference>
<dbReference type="Proteomes" id="UP000486534">
    <property type="component" value="Unassembled WGS sequence"/>
</dbReference>
<dbReference type="EMBL" id="WHUV01000003">
    <property type="protein sequence ID" value="MQA55473.1"/>
    <property type="molecule type" value="Genomic_DNA"/>
</dbReference>
<organism evidence="1 2">
    <name type="scientific">Pseudomonas piscis</name>
    <dbReference type="NCBI Taxonomy" id="2614538"/>
    <lineage>
        <taxon>Bacteria</taxon>
        <taxon>Pseudomonadati</taxon>
        <taxon>Pseudomonadota</taxon>
        <taxon>Gammaproteobacteria</taxon>
        <taxon>Pseudomonadales</taxon>
        <taxon>Pseudomonadaceae</taxon>
        <taxon>Pseudomonas</taxon>
    </lineage>
</organism>
<evidence type="ECO:0000313" key="1">
    <source>
        <dbReference type="EMBL" id="MQA55473.1"/>
    </source>
</evidence>
<dbReference type="Pfam" id="PF16703">
    <property type="entry name" value="DUF5064"/>
    <property type="match status" value="1"/>
</dbReference>
<sequence>MAMFEPGHLHIERHALNKDDYSYNLCIDYEVAQDPKEGRGMQFTLHGTIEDKPLKEQFFLAKDQAFDFARHAARIAQQHGMPKSANISSLHKYYDEMFEDVRKQLDIKSGDPMNPEHLE</sequence>
<accession>A0A7X1PRG0</accession>
<dbReference type="InterPro" id="IPR032024">
    <property type="entry name" value="DUF5064"/>
</dbReference>